<dbReference type="AlphaFoldDB" id="A0A371JZ26"/>
<protein>
    <submittedName>
        <fullName evidence="1">Uncharacterized protein</fullName>
    </submittedName>
</protein>
<dbReference type="Proteomes" id="UP000264492">
    <property type="component" value="Unassembled WGS sequence"/>
</dbReference>
<keyword evidence="2" id="KW-1185">Reference proteome</keyword>
<comment type="caution">
    <text evidence="1">The sequence shown here is derived from an EMBL/GenBank/DDBJ whole genome shotgun (WGS) entry which is preliminary data.</text>
</comment>
<proteinExistence type="predicted"/>
<name>A0A371JZ26_9GAMM</name>
<dbReference type="EMBL" id="QTSU01000002">
    <property type="protein sequence ID" value="RDZ26872.1"/>
    <property type="molecule type" value="Genomic_DNA"/>
</dbReference>
<dbReference type="OrthoDB" id="962952at2"/>
<sequence>MDDDLEAMTAQALREEVRRLRAGIRAHRDSSLHELCWHHPQLWDLLPERTAPDIAVPEWPAFLRGCVRYRQSLDRQRPDAPRVDVEAE</sequence>
<accession>A0A371JZ26</accession>
<evidence type="ECO:0000313" key="2">
    <source>
        <dbReference type="Proteomes" id="UP000264492"/>
    </source>
</evidence>
<organism evidence="1 2">
    <name type="scientific">Lysobacter silvisoli</name>
    <dbReference type="NCBI Taxonomy" id="2293254"/>
    <lineage>
        <taxon>Bacteria</taxon>
        <taxon>Pseudomonadati</taxon>
        <taxon>Pseudomonadota</taxon>
        <taxon>Gammaproteobacteria</taxon>
        <taxon>Lysobacterales</taxon>
        <taxon>Lysobacteraceae</taxon>
        <taxon>Lysobacter</taxon>
    </lineage>
</organism>
<reference evidence="1 2" key="1">
    <citation type="submission" date="2018-08" db="EMBL/GenBank/DDBJ databases">
        <title>Lysobacter sp. zong2l5, whole genome shotgun sequence.</title>
        <authorList>
            <person name="Zhang X."/>
            <person name="Feng G."/>
            <person name="Zhu H."/>
        </authorList>
    </citation>
    <scope>NUCLEOTIDE SEQUENCE [LARGE SCALE GENOMIC DNA]</scope>
    <source>
        <strain evidence="2">zong2l5</strain>
    </source>
</reference>
<gene>
    <name evidence="1" type="ORF">DX914_11370</name>
</gene>
<dbReference type="RefSeq" id="WP_115859251.1">
    <property type="nucleotide sequence ID" value="NZ_QTSU01000002.1"/>
</dbReference>
<evidence type="ECO:0000313" key="1">
    <source>
        <dbReference type="EMBL" id="RDZ26872.1"/>
    </source>
</evidence>